<name>A0A4V4HSL5_9ACTN</name>
<evidence type="ECO:0000313" key="3">
    <source>
        <dbReference type="Proteomes" id="UP000308760"/>
    </source>
</evidence>
<organism evidence="2 3">
    <name type="scientific">Glycomyces buryatensis</name>
    <dbReference type="NCBI Taxonomy" id="2570927"/>
    <lineage>
        <taxon>Bacteria</taxon>
        <taxon>Bacillati</taxon>
        <taxon>Actinomycetota</taxon>
        <taxon>Actinomycetes</taxon>
        <taxon>Glycomycetales</taxon>
        <taxon>Glycomycetaceae</taxon>
        <taxon>Glycomyces</taxon>
    </lineage>
</organism>
<feature type="region of interest" description="Disordered" evidence="1">
    <location>
        <begin position="286"/>
        <end position="324"/>
    </location>
</feature>
<dbReference type="EMBL" id="STGY01000029">
    <property type="protein sequence ID" value="THV42136.1"/>
    <property type="molecule type" value="Genomic_DNA"/>
</dbReference>
<dbReference type="AlphaFoldDB" id="A0A4V4HSL5"/>
<gene>
    <name evidence="2" type="ORF">FAB82_07810</name>
</gene>
<proteinExistence type="predicted"/>
<dbReference type="OrthoDB" id="4954307at2"/>
<sequence>MRQEETSAAAEAKILEEVFDAAGQAVFDAMADLFPSRPCRMSARDYTKGLLASLERKNCVTIAEWAGHSSPDRLHYLLERACWEERELRVRIGALVAEFLDSERSATIRGDRHARPGGRETSAGPINIEHAHFAAAHEQHVHVLVVAVVIDRFRRRPPGGQIPLHRDERVAQSVLDDIDQVVDEMGDDMAGRNLGHLVDAVPRAVPHFDKREPGDVVKRGPQFGECDRAKRRGFIGMVFCVLAGGRPPSRGNGEEVLVLGAALGKRADAEPEVDGVVVVHHEVPAHERGETGDPGAEGAVGTVVRDDRRRLHRRRRREGDPRRSEVVAAQQMQVRIVAGCGETEQTAIRAVQHLLRQIPGQRHPARVLDMDRPGDERDQFLERRGMAAVGQPAGVWDGARDLRQVRDRGKLLGGSRPWLVAAIADRIGHES</sequence>
<reference evidence="2 3" key="2">
    <citation type="submission" date="2019-05" db="EMBL/GenBank/DDBJ databases">
        <title>Glycomyces buryatensis sp. nov.</title>
        <authorList>
            <person name="Nikitina E."/>
        </authorList>
    </citation>
    <scope>NUCLEOTIDE SEQUENCE [LARGE SCALE GENOMIC DNA]</scope>
    <source>
        <strain evidence="2 3">18</strain>
    </source>
</reference>
<protein>
    <submittedName>
        <fullName evidence="2">Uncharacterized protein</fullName>
    </submittedName>
</protein>
<dbReference type="Proteomes" id="UP000308760">
    <property type="component" value="Unassembled WGS sequence"/>
</dbReference>
<keyword evidence="3" id="KW-1185">Reference proteome</keyword>
<comment type="caution">
    <text evidence="2">The sequence shown here is derived from an EMBL/GenBank/DDBJ whole genome shotgun (WGS) entry which is preliminary data.</text>
</comment>
<evidence type="ECO:0000256" key="1">
    <source>
        <dbReference type="SAM" id="MobiDB-lite"/>
    </source>
</evidence>
<reference evidence="3" key="1">
    <citation type="submission" date="2019-04" db="EMBL/GenBank/DDBJ databases">
        <title>Nocardioides xinjiangensis sp. nov.</title>
        <authorList>
            <person name="Liu S."/>
        </authorList>
    </citation>
    <scope>NUCLEOTIDE SEQUENCE [LARGE SCALE GENOMIC DNA]</scope>
    <source>
        <strain evidence="3">18</strain>
    </source>
</reference>
<evidence type="ECO:0000313" key="2">
    <source>
        <dbReference type="EMBL" id="THV42136.1"/>
    </source>
</evidence>
<accession>A0A4V4HSL5</accession>